<dbReference type="Gene3D" id="3.90.1200.10">
    <property type="match status" value="1"/>
</dbReference>
<reference evidence="2" key="1">
    <citation type="journal article" date="2015" name="Proc. Natl. Acad. Sci. U.S.A.">
        <title>Networks of energetic and metabolic interactions define dynamics in microbial communities.</title>
        <authorList>
            <person name="Embree M."/>
            <person name="Liu J.K."/>
            <person name="Al-Bassam M.M."/>
            <person name="Zengler K."/>
        </authorList>
    </citation>
    <scope>NUCLEOTIDE SEQUENCE</scope>
</reference>
<dbReference type="AlphaFoldDB" id="A0A0W8FFG5"/>
<name>A0A0W8FFG5_9ZZZZ</name>
<protein>
    <recommendedName>
        <fullName evidence="1">Aminoglycoside phosphotransferase domain-containing protein</fullName>
    </recommendedName>
</protein>
<accession>A0A0W8FFG5</accession>
<dbReference type="InterPro" id="IPR002575">
    <property type="entry name" value="Aminoglycoside_PTrfase"/>
</dbReference>
<dbReference type="InterPro" id="IPR011009">
    <property type="entry name" value="Kinase-like_dom_sf"/>
</dbReference>
<organism evidence="2">
    <name type="scientific">hydrocarbon metagenome</name>
    <dbReference type="NCBI Taxonomy" id="938273"/>
    <lineage>
        <taxon>unclassified sequences</taxon>
        <taxon>metagenomes</taxon>
        <taxon>ecological metagenomes</taxon>
    </lineage>
</organism>
<proteinExistence type="predicted"/>
<evidence type="ECO:0000313" key="2">
    <source>
        <dbReference type="EMBL" id="KUG19632.1"/>
    </source>
</evidence>
<dbReference type="EMBL" id="LNQE01001270">
    <property type="protein sequence ID" value="KUG19632.1"/>
    <property type="molecule type" value="Genomic_DNA"/>
</dbReference>
<dbReference type="SUPFAM" id="SSF56112">
    <property type="entry name" value="Protein kinase-like (PK-like)"/>
    <property type="match status" value="1"/>
</dbReference>
<comment type="caution">
    <text evidence="2">The sequence shown here is derived from an EMBL/GenBank/DDBJ whole genome shotgun (WGS) entry which is preliminary data.</text>
</comment>
<evidence type="ECO:0000259" key="1">
    <source>
        <dbReference type="Pfam" id="PF01636"/>
    </source>
</evidence>
<gene>
    <name evidence="2" type="ORF">ASZ90_010643</name>
</gene>
<sequence length="319" mass="36302">MVVQQQVAVLEQGDAFRDWLVGVLEARVENPLCRVQVYRIRPASHAVCRYEFLGEGHSVVGKFFGEPTGRTTAYNTEKAMQNEYRMLQRIAGLIDVPRPIAMRRDFHAALVTDYVPGVPLLALLGSEDGLYDPLASVARLQKRLHALTRQSCNLEREFAYFHSVLGQNRLDARRHDRFCELLSKWRDHPLLADMGGCLIHGDATPANYLFVGDRAYGVDFEHAWECGHPVHDPGIFCAEMKHLFAYRKGSARQAEPYIGHFLWHYSGGGEEFYRVTETFPFFLALGYLRIARLPIHPSHRECLIREAEACLTSGLTLTR</sequence>
<dbReference type="Pfam" id="PF01636">
    <property type="entry name" value="APH"/>
    <property type="match status" value="1"/>
</dbReference>
<feature type="domain" description="Aminoglycoside phosphotransferase" evidence="1">
    <location>
        <begin position="76"/>
        <end position="264"/>
    </location>
</feature>